<dbReference type="AlphaFoldDB" id="K1X4Z8"/>
<keyword evidence="1" id="KW-0813">Transport</keyword>
<name>K1X4Z8_9BACT</name>
<evidence type="ECO:0000256" key="4">
    <source>
        <dbReference type="ARBA" id="ARBA00023004"/>
    </source>
</evidence>
<dbReference type="PANTHER" id="PTHR47627">
    <property type="entry name" value="RUBREDOXIN"/>
    <property type="match status" value="1"/>
</dbReference>
<keyword evidence="5" id="KW-1133">Transmembrane helix</keyword>
<feature type="transmembrane region" description="Helical" evidence="5">
    <location>
        <begin position="29"/>
        <end position="48"/>
    </location>
</feature>
<keyword evidence="4" id="KW-0408">Iron</keyword>
<feature type="transmembrane region" description="Helical" evidence="5">
    <location>
        <begin position="218"/>
        <end position="235"/>
    </location>
</feature>
<dbReference type="GO" id="GO:0005506">
    <property type="term" value="F:iron ion binding"/>
    <property type="evidence" value="ECO:0007669"/>
    <property type="project" value="InterPro"/>
</dbReference>
<comment type="caution">
    <text evidence="7">The sequence shown here is derived from an EMBL/GenBank/DDBJ whole genome shotgun (WGS) entry which is preliminary data.</text>
</comment>
<dbReference type="GO" id="GO:0043448">
    <property type="term" value="P:alkane catabolic process"/>
    <property type="evidence" value="ECO:0007669"/>
    <property type="project" value="TreeGrafter"/>
</dbReference>
<gene>
    <name evidence="7" type="ORF">ACD_80C00102G0007</name>
</gene>
<evidence type="ECO:0000256" key="3">
    <source>
        <dbReference type="ARBA" id="ARBA00022982"/>
    </source>
</evidence>
<evidence type="ECO:0000256" key="1">
    <source>
        <dbReference type="ARBA" id="ARBA00022448"/>
    </source>
</evidence>
<evidence type="ECO:0000256" key="2">
    <source>
        <dbReference type="ARBA" id="ARBA00022723"/>
    </source>
</evidence>
<dbReference type="InterPro" id="IPR024934">
    <property type="entry name" value="Rubredoxin-like_dom"/>
</dbReference>
<dbReference type="InterPro" id="IPR039261">
    <property type="entry name" value="FNR_nucleotide-bd"/>
</dbReference>
<feature type="transmembrane region" description="Helical" evidence="5">
    <location>
        <begin position="69"/>
        <end position="93"/>
    </location>
</feature>
<feature type="transmembrane region" description="Helical" evidence="5">
    <location>
        <begin position="130"/>
        <end position="148"/>
    </location>
</feature>
<dbReference type="SUPFAM" id="SSF57802">
    <property type="entry name" value="Rubredoxin-like"/>
    <property type="match status" value="1"/>
</dbReference>
<dbReference type="InterPro" id="IPR024935">
    <property type="entry name" value="Rubredoxin_dom"/>
</dbReference>
<evidence type="ECO:0000256" key="5">
    <source>
        <dbReference type="SAM" id="Phobius"/>
    </source>
</evidence>
<feature type="transmembrane region" description="Helical" evidence="5">
    <location>
        <begin position="105"/>
        <end position="123"/>
    </location>
</feature>
<dbReference type="GO" id="GO:0009055">
    <property type="term" value="F:electron transfer activity"/>
    <property type="evidence" value="ECO:0007669"/>
    <property type="project" value="TreeGrafter"/>
</dbReference>
<dbReference type="Gene3D" id="3.40.50.80">
    <property type="entry name" value="Nucleotide-binding domain of ferredoxin-NADP reductase (FNR) module"/>
    <property type="match status" value="1"/>
</dbReference>
<reference evidence="7" key="1">
    <citation type="journal article" date="2012" name="Science">
        <title>Fermentation, hydrogen, and sulfur metabolism in multiple uncultivated bacterial phyla.</title>
        <authorList>
            <person name="Wrighton K.C."/>
            <person name="Thomas B.C."/>
            <person name="Sharon I."/>
            <person name="Miller C.S."/>
            <person name="Castelle C.J."/>
            <person name="VerBerkmoes N.C."/>
            <person name="Wilkins M.J."/>
            <person name="Hettich R.L."/>
            <person name="Lipton M.S."/>
            <person name="Williams K.H."/>
            <person name="Long P.E."/>
            <person name="Banfield J.F."/>
        </authorList>
    </citation>
    <scope>NUCLEOTIDE SEQUENCE [LARGE SCALE GENOMIC DNA]</scope>
</reference>
<dbReference type="PROSITE" id="PS50903">
    <property type="entry name" value="RUBREDOXIN_LIKE"/>
    <property type="match status" value="1"/>
</dbReference>
<dbReference type="PRINTS" id="PR00163">
    <property type="entry name" value="RUBREDOXIN"/>
</dbReference>
<keyword evidence="5" id="KW-0812">Transmembrane</keyword>
<dbReference type="CDD" id="cd00730">
    <property type="entry name" value="rubredoxin"/>
    <property type="match status" value="1"/>
</dbReference>
<dbReference type="Pfam" id="PF00301">
    <property type="entry name" value="Rubredoxin"/>
    <property type="match status" value="1"/>
</dbReference>
<evidence type="ECO:0000259" key="6">
    <source>
        <dbReference type="PROSITE" id="PS50903"/>
    </source>
</evidence>
<keyword evidence="2" id="KW-0479">Metal-binding</keyword>
<dbReference type="InterPro" id="IPR017938">
    <property type="entry name" value="Riboflavin_synthase-like_b-brl"/>
</dbReference>
<evidence type="ECO:0000313" key="7">
    <source>
        <dbReference type="EMBL" id="EKD25215.1"/>
    </source>
</evidence>
<protein>
    <recommendedName>
        <fullName evidence="6">Rubredoxin-like domain-containing protein</fullName>
    </recommendedName>
</protein>
<sequence length="543" mass="65237">MFLAFAMLPLLFVITFVNTEHIFQNNFFETYTLIYWIYLLVSLIWLLIFKRFKFKILVIKHEWFSTIQFIFYTCILVLPAAWLVHYFILWSLWGTGLYLRSYGKVAFVYLVLSLSISPLLTFIKNKKISDILIVIRKVIWILSFIFFLKHGLEYFSMEYLFAIKHTPVIWYRDYVRQNFVLRRDALTWVVAWILMVFLWVTSNTFSIRFLWWALWKRVQSLVYPAFLITCIHIAFSSRFDSFYILLIIWLVSIRTLSYLAKKDNSQSWPTTKYICIPCGYIYDQALGDPDGWIAPWTRFENIPDSRVCPICGVSKLDFEPYYEVQHAIFEWYISTVMAYVMLTKDILELTLKVNSTLTVLPWQYILLCLRDFDGEFTRAYSVVENVWNTVKLWIKLKDTGRWWRALKKIKIWDTLKIKSVHWEFVLKNTSNPKVFIATWTGLSPIYNMIISNASSTDNILFFWASTQEDLFYMKQLRACKNLQLELFLSQENVKWYHYGRIDITGYDFPLNTEFYVCWHSDMVIEQMKNLKSKWYKNVYVEIF</sequence>
<dbReference type="Gene3D" id="2.20.28.10">
    <property type="match status" value="1"/>
</dbReference>
<dbReference type="SUPFAM" id="SSF52343">
    <property type="entry name" value="Ferredoxin reductase-like, C-terminal NADP-linked domain"/>
    <property type="match status" value="1"/>
</dbReference>
<dbReference type="SUPFAM" id="SSF63380">
    <property type="entry name" value="Riboflavin synthase domain-like"/>
    <property type="match status" value="1"/>
</dbReference>
<keyword evidence="3" id="KW-0249">Electron transport</keyword>
<proteinExistence type="predicted"/>
<dbReference type="InterPro" id="IPR050526">
    <property type="entry name" value="Rubredoxin_ET"/>
</dbReference>
<organism evidence="7">
    <name type="scientific">uncultured bacterium</name>
    <name type="common">gcode 4</name>
    <dbReference type="NCBI Taxonomy" id="1234023"/>
    <lineage>
        <taxon>Bacteria</taxon>
        <taxon>environmental samples</taxon>
    </lineage>
</organism>
<feature type="domain" description="Rubredoxin-like" evidence="6">
    <location>
        <begin position="270"/>
        <end position="321"/>
    </location>
</feature>
<dbReference type="PANTHER" id="PTHR47627:SF1">
    <property type="entry name" value="RUBREDOXIN-1-RELATED"/>
    <property type="match status" value="1"/>
</dbReference>
<keyword evidence="5" id="KW-0472">Membrane</keyword>
<dbReference type="EMBL" id="AMFJ01036109">
    <property type="protein sequence ID" value="EKD25215.1"/>
    <property type="molecule type" value="Genomic_DNA"/>
</dbReference>
<dbReference type="Gene3D" id="2.40.30.10">
    <property type="entry name" value="Translation factors"/>
    <property type="match status" value="1"/>
</dbReference>
<accession>K1X4Z8</accession>
<feature type="transmembrane region" description="Helical" evidence="5">
    <location>
        <begin position="185"/>
        <end position="211"/>
    </location>
</feature>